<evidence type="ECO:0000313" key="3">
    <source>
        <dbReference type="Proteomes" id="UP000499080"/>
    </source>
</evidence>
<dbReference type="Proteomes" id="UP000499080">
    <property type="component" value="Unassembled WGS sequence"/>
</dbReference>
<sequence length="253" mass="27534">MLDFFVLSLPDNALLKSSPFIIHKAFLSIGGNSKPIKKLRSGDLLIDTTSALQSKYFLTATKFVDTPVSVVPHSVLNNCRGVISESDLLPCTDAEILNGFADQAGGPAQILRQTGFFIPCSQIRSQNSLKSKASLPDKSKKSRKRKVKGKVLSYTKSELKGVTDKIIPPVANVSFPSKGKLKNNRQTILGDIIVSSNVSQHIDDNKTPHPKIKKTTQLPTSTLSNSKTDMTFSENSSPNDIETDIKDYAGLNS</sequence>
<accession>A0A4Y2BPA2</accession>
<dbReference type="EMBL" id="BGPR01000090">
    <property type="protein sequence ID" value="GBL93014.1"/>
    <property type="molecule type" value="Genomic_DNA"/>
</dbReference>
<protein>
    <submittedName>
        <fullName evidence="2">Uncharacterized protein</fullName>
    </submittedName>
</protein>
<evidence type="ECO:0000256" key="1">
    <source>
        <dbReference type="SAM" id="MobiDB-lite"/>
    </source>
</evidence>
<gene>
    <name evidence="2" type="ORF">AVEN_54649_1</name>
</gene>
<comment type="caution">
    <text evidence="2">The sequence shown here is derived from an EMBL/GenBank/DDBJ whole genome shotgun (WGS) entry which is preliminary data.</text>
</comment>
<dbReference type="AlphaFoldDB" id="A0A4Y2BPA2"/>
<proteinExistence type="predicted"/>
<keyword evidence="3" id="KW-1185">Reference proteome</keyword>
<feature type="compositionally biased region" description="Polar residues" evidence="1">
    <location>
        <begin position="215"/>
        <end position="240"/>
    </location>
</feature>
<evidence type="ECO:0000313" key="2">
    <source>
        <dbReference type="EMBL" id="GBL93014.1"/>
    </source>
</evidence>
<name>A0A4Y2BPA2_ARAVE</name>
<organism evidence="2 3">
    <name type="scientific">Araneus ventricosus</name>
    <name type="common">Orbweaver spider</name>
    <name type="synonym">Epeira ventricosa</name>
    <dbReference type="NCBI Taxonomy" id="182803"/>
    <lineage>
        <taxon>Eukaryota</taxon>
        <taxon>Metazoa</taxon>
        <taxon>Ecdysozoa</taxon>
        <taxon>Arthropoda</taxon>
        <taxon>Chelicerata</taxon>
        <taxon>Arachnida</taxon>
        <taxon>Araneae</taxon>
        <taxon>Araneomorphae</taxon>
        <taxon>Entelegynae</taxon>
        <taxon>Araneoidea</taxon>
        <taxon>Araneidae</taxon>
        <taxon>Araneus</taxon>
    </lineage>
</organism>
<reference evidence="2 3" key="1">
    <citation type="journal article" date="2019" name="Sci. Rep.">
        <title>Orb-weaving spider Araneus ventricosus genome elucidates the spidroin gene catalogue.</title>
        <authorList>
            <person name="Kono N."/>
            <person name="Nakamura H."/>
            <person name="Ohtoshi R."/>
            <person name="Moran D.A.P."/>
            <person name="Shinohara A."/>
            <person name="Yoshida Y."/>
            <person name="Fujiwara M."/>
            <person name="Mori M."/>
            <person name="Tomita M."/>
            <person name="Arakawa K."/>
        </authorList>
    </citation>
    <scope>NUCLEOTIDE SEQUENCE [LARGE SCALE GENOMIC DNA]</scope>
</reference>
<feature type="region of interest" description="Disordered" evidence="1">
    <location>
        <begin position="200"/>
        <end position="253"/>
    </location>
</feature>